<name>A0A9P3LBC2_9APHY</name>
<accession>A0A9P3LBC2</accession>
<comment type="caution">
    <text evidence="1">The sequence shown here is derived from an EMBL/GenBank/DDBJ whole genome shotgun (WGS) entry which is preliminary data.</text>
</comment>
<sequence length="94" mass="10382">MRVRRAGAFRWRLGCRESWGVSRSVYLRAAHPVRWAGDLAAAAVQWQAMPAGPSTAHAVPSGVTVLQPWGSSVPYHRPVRQRPAEIPAYSYGRS</sequence>
<gene>
    <name evidence="1" type="ORF">PsYK624_051570</name>
</gene>
<keyword evidence="2" id="KW-1185">Reference proteome</keyword>
<reference evidence="1 2" key="1">
    <citation type="submission" date="2021-08" db="EMBL/GenBank/DDBJ databases">
        <title>Draft Genome Sequence of Phanerochaete sordida strain YK-624.</title>
        <authorList>
            <person name="Mori T."/>
            <person name="Dohra H."/>
            <person name="Suzuki T."/>
            <person name="Kawagishi H."/>
            <person name="Hirai H."/>
        </authorList>
    </citation>
    <scope>NUCLEOTIDE SEQUENCE [LARGE SCALE GENOMIC DNA]</scope>
    <source>
        <strain evidence="1 2">YK-624</strain>
    </source>
</reference>
<evidence type="ECO:0000313" key="1">
    <source>
        <dbReference type="EMBL" id="GJE89065.1"/>
    </source>
</evidence>
<proteinExistence type="predicted"/>
<protein>
    <submittedName>
        <fullName evidence="1">Uncharacterized protein</fullName>
    </submittedName>
</protein>
<dbReference type="Proteomes" id="UP000703269">
    <property type="component" value="Unassembled WGS sequence"/>
</dbReference>
<dbReference type="EMBL" id="BPQB01000011">
    <property type="protein sequence ID" value="GJE89065.1"/>
    <property type="molecule type" value="Genomic_DNA"/>
</dbReference>
<organism evidence="1 2">
    <name type="scientific">Phanerochaete sordida</name>
    <dbReference type="NCBI Taxonomy" id="48140"/>
    <lineage>
        <taxon>Eukaryota</taxon>
        <taxon>Fungi</taxon>
        <taxon>Dikarya</taxon>
        <taxon>Basidiomycota</taxon>
        <taxon>Agaricomycotina</taxon>
        <taxon>Agaricomycetes</taxon>
        <taxon>Polyporales</taxon>
        <taxon>Phanerochaetaceae</taxon>
        <taxon>Phanerochaete</taxon>
    </lineage>
</organism>
<dbReference type="AlphaFoldDB" id="A0A9P3LBC2"/>
<evidence type="ECO:0000313" key="2">
    <source>
        <dbReference type="Proteomes" id="UP000703269"/>
    </source>
</evidence>